<gene>
    <name evidence="1" type="ORF">QBC35DRAFT_550381</name>
</gene>
<reference evidence="1" key="2">
    <citation type="submission" date="2023-05" db="EMBL/GenBank/DDBJ databases">
        <authorList>
            <consortium name="Lawrence Berkeley National Laboratory"/>
            <person name="Steindorff A."/>
            <person name="Hensen N."/>
            <person name="Bonometti L."/>
            <person name="Westerberg I."/>
            <person name="Brannstrom I.O."/>
            <person name="Guillou S."/>
            <person name="Cros-Aarteil S."/>
            <person name="Calhoun S."/>
            <person name="Haridas S."/>
            <person name="Kuo A."/>
            <person name="Mondo S."/>
            <person name="Pangilinan J."/>
            <person name="Riley R."/>
            <person name="Labutti K."/>
            <person name="Andreopoulos B."/>
            <person name="Lipzen A."/>
            <person name="Chen C."/>
            <person name="Yanf M."/>
            <person name="Daum C."/>
            <person name="Ng V."/>
            <person name="Clum A."/>
            <person name="Ohm R."/>
            <person name="Martin F."/>
            <person name="Silar P."/>
            <person name="Natvig D."/>
            <person name="Lalanne C."/>
            <person name="Gautier V."/>
            <person name="Ament-Velasquez S.L."/>
            <person name="Kruys A."/>
            <person name="Hutchinson M.I."/>
            <person name="Powell A.J."/>
            <person name="Barry K."/>
            <person name="Miller A.N."/>
            <person name="Grigoriev I.V."/>
            <person name="Debuchy R."/>
            <person name="Gladieux P."/>
            <person name="Thoren M.H."/>
            <person name="Johannesson H."/>
        </authorList>
    </citation>
    <scope>NUCLEOTIDE SEQUENCE</scope>
    <source>
        <strain evidence="1">PSN309</strain>
    </source>
</reference>
<reference evidence="1" key="1">
    <citation type="journal article" date="2023" name="Mol. Phylogenet. Evol.">
        <title>Genome-scale phylogeny and comparative genomics of the fungal order Sordariales.</title>
        <authorList>
            <person name="Hensen N."/>
            <person name="Bonometti L."/>
            <person name="Westerberg I."/>
            <person name="Brannstrom I.O."/>
            <person name="Guillou S."/>
            <person name="Cros-Aarteil S."/>
            <person name="Calhoun S."/>
            <person name="Haridas S."/>
            <person name="Kuo A."/>
            <person name="Mondo S."/>
            <person name="Pangilinan J."/>
            <person name="Riley R."/>
            <person name="LaButti K."/>
            <person name="Andreopoulos B."/>
            <person name="Lipzen A."/>
            <person name="Chen C."/>
            <person name="Yan M."/>
            <person name="Daum C."/>
            <person name="Ng V."/>
            <person name="Clum A."/>
            <person name="Steindorff A."/>
            <person name="Ohm R.A."/>
            <person name="Martin F."/>
            <person name="Silar P."/>
            <person name="Natvig D.O."/>
            <person name="Lalanne C."/>
            <person name="Gautier V."/>
            <person name="Ament-Velasquez S.L."/>
            <person name="Kruys A."/>
            <person name="Hutchinson M.I."/>
            <person name="Powell A.J."/>
            <person name="Barry K."/>
            <person name="Miller A.N."/>
            <person name="Grigoriev I.V."/>
            <person name="Debuchy R."/>
            <person name="Gladieux P."/>
            <person name="Hiltunen Thoren M."/>
            <person name="Johannesson H."/>
        </authorList>
    </citation>
    <scope>NUCLEOTIDE SEQUENCE</scope>
    <source>
        <strain evidence="1">PSN309</strain>
    </source>
</reference>
<sequence length="216" mass="23717">MGLLKKLFTRKHKESNDRSITLHNPPNPFPDEGTFTQIRSHVLSRAAANDPSYLALMRQAAFQTPFAWLEANFPAAKGFFICSEPIPYPYGDISVDDNEGTVINAEEDTRIYLAGKPGVGTVCVKMMVIPPKNVGSGETRGLPFARDTLGTPAMDAAEGALLGLMRRWQEENGEKGTPGVEDGCLAVVVMGVDMLVWEYSRERGFYDPPGGFVFEK</sequence>
<comment type="caution">
    <text evidence="1">The sequence shown here is derived from an EMBL/GenBank/DDBJ whole genome shotgun (WGS) entry which is preliminary data.</text>
</comment>
<proteinExistence type="predicted"/>
<protein>
    <submittedName>
        <fullName evidence="1">Uncharacterized protein</fullName>
    </submittedName>
</protein>
<dbReference type="EMBL" id="MU864392">
    <property type="protein sequence ID" value="KAK4188112.1"/>
    <property type="molecule type" value="Genomic_DNA"/>
</dbReference>
<name>A0AAN6WXT6_9PEZI</name>
<dbReference type="Proteomes" id="UP001302126">
    <property type="component" value="Unassembled WGS sequence"/>
</dbReference>
<evidence type="ECO:0000313" key="1">
    <source>
        <dbReference type="EMBL" id="KAK4188112.1"/>
    </source>
</evidence>
<evidence type="ECO:0000313" key="2">
    <source>
        <dbReference type="Proteomes" id="UP001302126"/>
    </source>
</evidence>
<accession>A0AAN6WXT6</accession>
<keyword evidence="2" id="KW-1185">Reference proteome</keyword>
<dbReference type="AlphaFoldDB" id="A0AAN6WXT6"/>
<organism evidence="1 2">
    <name type="scientific">Podospora australis</name>
    <dbReference type="NCBI Taxonomy" id="1536484"/>
    <lineage>
        <taxon>Eukaryota</taxon>
        <taxon>Fungi</taxon>
        <taxon>Dikarya</taxon>
        <taxon>Ascomycota</taxon>
        <taxon>Pezizomycotina</taxon>
        <taxon>Sordariomycetes</taxon>
        <taxon>Sordariomycetidae</taxon>
        <taxon>Sordariales</taxon>
        <taxon>Podosporaceae</taxon>
        <taxon>Podospora</taxon>
    </lineage>
</organism>